<protein>
    <submittedName>
        <fullName evidence="2">AP endonuclease</fullName>
    </submittedName>
</protein>
<dbReference type="Proteomes" id="UP001144372">
    <property type="component" value="Unassembled WGS sequence"/>
</dbReference>
<dbReference type="PANTHER" id="PTHR12110">
    <property type="entry name" value="HYDROXYPYRUVATE ISOMERASE"/>
    <property type="match status" value="1"/>
</dbReference>
<dbReference type="AlphaFoldDB" id="A0A9W6FWT5"/>
<comment type="caution">
    <text evidence="2">The sequence shown here is derived from an EMBL/GenBank/DDBJ whole genome shotgun (WGS) entry which is preliminary data.</text>
</comment>
<feature type="domain" description="Xylose isomerase-like TIM barrel" evidence="1">
    <location>
        <begin position="19"/>
        <end position="276"/>
    </location>
</feature>
<dbReference type="GO" id="GO:0004519">
    <property type="term" value="F:endonuclease activity"/>
    <property type="evidence" value="ECO:0007669"/>
    <property type="project" value="UniProtKB-KW"/>
</dbReference>
<dbReference type="EMBL" id="BSDR01000001">
    <property type="protein sequence ID" value="GLI36325.1"/>
    <property type="molecule type" value="Genomic_DNA"/>
</dbReference>
<keyword evidence="2" id="KW-0540">Nuclease</keyword>
<gene>
    <name evidence="2" type="ORF">DAMNIGENAA_37580</name>
</gene>
<dbReference type="InterPro" id="IPR036237">
    <property type="entry name" value="Xyl_isomerase-like_sf"/>
</dbReference>
<name>A0A9W6FWT5_9BACT</name>
<dbReference type="Pfam" id="PF01261">
    <property type="entry name" value="AP_endonuc_2"/>
    <property type="match status" value="1"/>
</dbReference>
<keyword evidence="3" id="KW-1185">Reference proteome</keyword>
<dbReference type="InterPro" id="IPR013022">
    <property type="entry name" value="Xyl_isomerase-like_TIM-brl"/>
</dbReference>
<dbReference type="Gene3D" id="3.20.20.150">
    <property type="entry name" value="Divalent-metal-dependent TIM barrel enzymes"/>
    <property type="match status" value="1"/>
</dbReference>
<dbReference type="SUPFAM" id="SSF51658">
    <property type="entry name" value="Xylose isomerase-like"/>
    <property type="match status" value="1"/>
</dbReference>
<dbReference type="InterPro" id="IPR050312">
    <property type="entry name" value="IolE/XylAMocC-like"/>
</dbReference>
<organism evidence="2 3">
    <name type="scientific">Desulforhabdus amnigena</name>
    <dbReference type="NCBI Taxonomy" id="40218"/>
    <lineage>
        <taxon>Bacteria</taxon>
        <taxon>Pseudomonadati</taxon>
        <taxon>Thermodesulfobacteriota</taxon>
        <taxon>Syntrophobacteria</taxon>
        <taxon>Syntrophobacterales</taxon>
        <taxon>Syntrophobacteraceae</taxon>
        <taxon>Desulforhabdus</taxon>
    </lineage>
</organism>
<evidence type="ECO:0000313" key="3">
    <source>
        <dbReference type="Proteomes" id="UP001144372"/>
    </source>
</evidence>
<sequence length="278" mass="31220">MRVSFSTNAFTQYSIFDAVEKIAAAGYEGIELLADIPHLYADSVSVSDLQKLKEHLSRTGLRVANLNANTAVGYYGRSFWEPLFEPSLAHPEPLERQWRIDYTRKCIDMASFLGSPCVSVTSGRMVPGVLPEKSLDFLRQSLKEVAEYAHDHGIRIGIEYEPGLLVECYEELASLLDGLDLPNLGANLDLGHSHLLREDPQKVIGGLGQRIFHIHIEDIKDRKHYHLIPGRGDLDFGSLFETLGRHHYEGFITVELYTYPHQPEAAAKSALSYLRSLV</sequence>
<reference evidence="2" key="1">
    <citation type="submission" date="2022-12" db="EMBL/GenBank/DDBJ databases">
        <title>Reference genome sequencing for broad-spectrum identification of bacterial and archaeal isolates by mass spectrometry.</title>
        <authorList>
            <person name="Sekiguchi Y."/>
            <person name="Tourlousse D.M."/>
        </authorList>
    </citation>
    <scope>NUCLEOTIDE SEQUENCE</scope>
    <source>
        <strain evidence="2">ASRB1</strain>
    </source>
</reference>
<keyword evidence="2" id="KW-0255">Endonuclease</keyword>
<proteinExistence type="predicted"/>
<accession>A0A9W6FWT5</accession>
<keyword evidence="2" id="KW-0378">Hydrolase</keyword>
<evidence type="ECO:0000259" key="1">
    <source>
        <dbReference type="Pfam" id="PF01261"/>
    </source>
</evidence>
<dbReference type="RefSeq" id="WP_281796654.1">
    <property type="nucleotide sequence ID" value="NZ_BSDR01000001.1"/>
</dbReference>
<dbReference type="PANTHER" id="PTHR12110:SF21">
    <property type="entry name" value="XYLOSE ISOMERASE-LIKE TIM BARREL DOMAIN-CONTAINING PROTEIN"/>
    <property type="match status" value="1"/>
</dbReference>
<evidence type="ECO:0000313" key="2">
    <source>
        <dbReference type="EMBL" id="GLI36325.1"/>
    </source>
</evidence>